<dbReference type="PANTHER" id="PTHR43124">
    <property type="entry name" value="PURINE EFFLUX PUMP PBUE"/>
    <property type="match status" value="1"/>
</dbReference>
<feature type="transmembrane region" description="Helical" evidence="6">
    <location>
        <begin position="278"/>
        <end position="297"/>
    </location>
</feature>
<evidence type="ECO:0000256" key="4">
    <source>
        <dbReference type="ARBA" id="ARBA00022989"/>
    </source>
</evidence>
<evidence type="ECO:0000256" key="5">
    <source>
        <dbReference type="ARBA" id="ARBA00023136"/>
    </source>
</evidence>
<evidence type="ECO:0000259" key="7">
    <source>
        <dbReference type="PROSITE" id="PS50850"/>
    </source>
</evidence>
<feature type="transmembrane region" description="Helical" evidence="6">
    <location>
        <begin position="48"/>
        <end position="68"/>
    </location>
</feature>
<feature type="domain" description="Major facilitator superfamily (MFS) profile" evidence="7">
    <location>
        <begin position="9"/>
        <end position="399"/>
    </location>
</feature>
<keyword evidence="5 6" id="KW-0472">Membrane</keyword>
<feature type="transmembrane region" description="Helical" evidence="6">
    <location>
        <begin position="344"/>
        <end position="364"/>
    </location>
</feature>
<dbReference type="InterPro" id="IPR036259">
    <property type="entry name" value="MFS_trans_sf"/>
</dbReference>
<dbReference type="InterPro" id="IPR011701">
    <property type="entry name" value="MFS"/>
</dbReference>
<organism evidence="8 9">
    <name type="scientific">Afipia massiliensis</name>
    <dbReference type="NCBI Taxonomy" id="211460"/>
    <lineage>
        <taxon>Bacteria</taxon>
        <taxon>Pseudomonadati</taxon>
        <taxon>Pseudomonadota</taxon>
        <taxon>Alphaproteobacteria</taxon>
        <taxon>Hyphomicrobiales</taxon>
        <taxon>Nitrobacteraceae</taxon>
        <taxon>Afipia</taxon>
    </lineage>
</organism>
<dbReference type="Proteomes" id="UP000521227">
    <property type="component" value="Unassembled WGS sequence"/>
</dbReference>
<keyword evidence="2" id="KW-1003">Cell membrane</keyword>
<dbReference type="EMBL" id="JACHIJ010000002">
    <property type="protein sequence ID" value="MBB5051624.1"/>
    <property type="molecule type" value="Genomic_DNA"/>
</dbReference>
<feature type="transmembrane region" description="Helical" evidence="6">
    <location>
        <begin position="370"/>
        <end position="393"/>
    </location>
</feature>
<evidence type="ECO:0000256" key="2">
    <source>
        <dbReference type="ARBA" id="ARBA00022475"/>
    </source>
</evidence>
<feature type="transmembrane region" description="Helical" evidence="6">
    <location>
        <begin position="75"/>
        <end position="96"/>
    </location>
</feature>
<dbReference type="GO" id="GO:0005886">
    <property type="term" value="C:plasma membrane"/>
    <property type="evidence" value="ECO:0007669"/>
    <property type="project" value="UniProtKB-SubCell"/>
</dbReference>
<proteinExistence type="predicted"/>
<dbReference type="SUPFAM" id="SSF103473">
    <property type="entry name" value="MFS general substrate transporter"/>
    <property type="match status" value="1"/>
</dbReference>
<dbReference type="AlphaFoldDB" id="A0A840MYW9"/>
<feature type="transmembrane region" description="Helical" evidence="6">
    <location>
        <begin position="245"/>
        <end position="266"/>
    </location>
</feature>
<protein>
    <submittedName>
        <fullName evidence="8">Putative MFS family arabinose efflux permease</fullName>
    </submittedName>
</protein>
<evidence type="ECO:0000256" key="3">
    <source>
        <dbReference type="ARBA" id="ARBA00022692"/>
    </source>
</evidence>
<dbReference type="Pfam" id="PF07690">
    <property type="entry name" value="MFS_1"/>
    <property type="match status" value="1"/>
</dbReference>
<gene>
    <name evidence="8" type="ORF">HNQ36_001578</name>
</gene>
<evidence type="ECO:0000313" key="9">
    <source>
        <dbReference type="Proteomes" id="UP000521227"/>
    </source>
</evidence>
<reference evidence="8 9" key="1">
    <citation type="submission" date="2020-08" db="EMBL/GenBank/DDBJ databases">
        <title>Genomic Encyclopedia of Type Strains, Phase IV (KMG-IV): sequencing the most valuable type-strain genomes for metagenomic binning, comparative biology and taxonomic classification.</title>
        <authorList>
            <person name="Goeker M."/>
        </authorList>
    </citation>
    <scope>NUCLEOTIDE SEQUENCE [LARGE SCALE GENOMIC DNA]</scope>
    <source>
        <strain evidence="8 9">DSM 17498</strain>
    </source>
</reference>
<evidence type="ECO:0000256" key="1">
    <source>
        <dbReference type="ARBA" id="ARBA00004651"/>
    </source>
</evidence>
<feature type="transmembrane region" description="Helical" evidence="6">
    <location>
        <begin position="136"/>
        <end position="157"/>
    </location>
</feature>
<feature type="transmembrane region" description="Helical" evidence="6">
    <location>
        <begin position="303"/>
        <end position="323"/>
    </location>
</feature>
<sequence length="402" mass="41863">MKRLEGRPVIWAMCLAQLGSLLPHVVVPSVLAQFLIPEWRLSGAEAGLLAGSYAAGYMLAVPVLATLTDRIDARTILIAGSLLSAAATMMFGIFAQGLWSGAAIWGLAGIGFAGAYMPGLKALTDRLAPGDSSRAVTFYTSAFSFGVGLSFLVSQLVAERWGWRSAFVITAAGPLAMVTVCLFLRPVAPKPASGRLLDFAPVISNRPAMGYVLGYGAHCFELYGIRTWLVAFWTFVAVQNAGSAILSPIAVSVAFSIIAMPASIFGNEMALRFGRHRAIMVIMIASAVVALAIGLSADKSPWILLPLVALYALTVPADSGALTSGMTMAANPDYRGATMAMHSTVGFGLSALGSWGVGMALDLAGGPTSASAWTAAFALLAAGIMLGPLALTWSRLQPKQSS</sequence>
<dbReference type="Gene3D" id="1.20.1250.20">
    <property type="entry name" value="MFS general substrate transporter like domains"/>
    <property type="match status" value="1"/>
</dbReference>
<feature type="transmembrane region" description="Helical" evidence="6">
    <location>
        <begin position="208"/>
        <end position="225"/>
    </location>
</feature>
<dbReference type="PROSITE" id="PS50850">
    <property type="entry name" value="MFS"/>
    <property type="match status" value="1"/>
</dbReference>
<name>A0A840MYW9_9BRAD</name>
<dbReference type="GO" id="GO:0022857">
    <property type="term" value="F:transmembrane transporter activity"/>
    <property type="evidence" value="ECO:0007669"/>
    <property type="project" value="InterPro"/>
</dbReference>
<feature type="transmembrane region" description="Helical" evidence="6">
    <location>
        <begin position="102"/>
        <end position="124"/>
    </location>
</feature>
<dbReference type="PANTHER" id="PTHR43124:SF3">
    <property type="entry name" value="CHLORAMPHENICOL EFFLUX PUMP RV0191"/>
    <property type="match status" value="1"/>
</dbReference>
<feature type="transmembrane region" description="Helical" evidence="6">
    <location>
        <begin position="163"/>
        <end position="187"/>
    </location>
</feature>
<dbReference type="InterPro" id="IPR050189">
    <property type="entry name" value="MFS_Efflux_Transporters"/>
</dbReference>
<evidence type="ECO:0000313" key="8">
    <source>
        <dbReference type="EMBL" id="MBB5051624.1"/>
    </source>
</evidence>
<accession>A0A840MYW9</accession>
<evidence type="ECO:0000256" key="6">
    <source>
        <dbReference type="SAM" id="Phobius"/>
    </source>
</evidence>
<dbReference type="InterPro" id="IPR020846">
    <property type="entry name" value="MFS_dom"/>
</dbReference>
<comment type="subcellular location">
    <subcellularLocation>
        <location evidence="1">Cell membrane</location>
        <topology evidence="1">Multi-pass membrane protein</topology>
    </subcellularLocation>
</comment>
<keyword evidence="4 6" id="KW-1133">Transmembrane helix</keyword>
<comment type="caution">
    <text evidence="8">The sequence shown here is derived from an EMBL/GenBank/DDBJ whole genome shotgun (WGS) entry which is preliminary data.</text>
</comment>
<keyword evidence="3 6" id="KW-0812">Transmembrane</keyword>